<dbReference type="EMBL" id="WJXW01000008">
    <property type="protein sequence ID" value="KAF9733703.1"/>
    <property type="molecule type" value="Genomic_DNA"/>
</dbReference>
<keyword evidence="3 7" id="KW-0378">Hydrolase</keyword>
<reference evidence="9" key="1">
    <citation type="journal article" date="2020" name="Mol. Plant Microbe Interact.">
        <title>Genome Sequence of the Biocontrol Agent Coniothyrium minitans strain Conio (IMI 134523).</title>
        <authorList>
            <person name="Patel D."/>
            <person name="Shittu T.A."/>
            <person name="Baroncelli R."/>
            <person name="Muthumeenakshi S."/>
            <person name="Osborne T.H."/>
            <person name="Janganan T.K."/>
            <person name="Sreenivasaprasad S."/>
        </authorList>
    </citation>
    <scope>NUCLEOTIDE SEQUENCE</scope>
    <source>
        <strain evidence="9">Conio</strain>
    </source>
</reference>
<evidence type="ECO:0000256" key="1">
    <source>
        <dbReference type="ARBA" id="ARBA00022723"/>
    </source>
</evidence>
<keyword evidence="1" id="KW-0479">Metal-binding</keyword>
<dbReference type="GO" id="GO:0008270">
    <property type="term" value="F:zinc ion binding"/>
    <property type="evidence" value="ECO:0007669"/>
    <property type="project" value="UniProtKB-KW"/>
</dbReference>
<dbReference type="AlphaFoldDB" id="A0A9P6KNK4"/>
<keyword evidence="6 7" id="KW-0443">Lipid metabolism</keyword>
<gene>
    <name evidence="9" type="ORF">PMIN01_08046</name>
</gene>
<feature type="active site" description="Proton acceptor" evidence="7">
    <location>
        <position position="679"/>
    </location>
</feature>
<feature type="short sequence motif" description="GXGXXG" evidence="7">
    <location>
        <begin position="486"/>
        <end position="491"/>
    </location>
</feature>
<dbReference type="GO" id="GO:0019369">
    <property type="term" value="P:arachidonate metabolic process"/>
    <property type="evidence" value="ECO:0007669"/>
    <property type="project" value="TreeGrafter"/>
</dbReference>
<dbReference type="InterPro" id="IPR017907">
    <property type="entry name" value="Znf_RING_CS"/>
</dbReference>
<feature type="domain" description="PNPLA" evidence="8">
    <location>
        <begin position="482"/>
        <end position="692"/>
    </location>
</feature>
<dbReference type="CDD" id="cd07199">
    <property type="entry name" value="Pat17_PNPLA8_PNPLA9_like"/>
    <property type="match status" value="1"/>
</dbReference>
<dbReference type="GO" id="GO:0016020">
    <property type="term" value="C:membrane"/>
    <property type="evidence" value="ECO:0007669"/>
    <property type="project" value="TreeGrafter"/>
</dbReference>
<dbReference type="SUPFAM" id="SSF52151">
    <property type="entry name" value="FabD/lysophospholipase-like"/>
    <property type="match status" value="1"/>
</dbReference>
<evidence type="ECO:0000313" key="9">
    <source>
        <dbReference type="EMBL" id="KAF9733703.1"/>
    </source>
</evidence>
<sequence>MSTYPWISISQEDEVFKLWSHKTLLCDLGPGQAHASVSLPMITFIGTIKKSIILSRILGYSRTLQPHGQVHLARPRLTENFNSEIYIDCELGAEIPCARPQSPACTSQAIVESDSALNIGYSLISNVLAPLSDVVCYFAADLRGIPGICSILAYQAVQAKAHNLPVRALPFALVVVETTRASHFNHEKVQRKLYNMVLEEMNRLKKYANRDLIELDLKSRYRDICVFGIRRDGPLSSHAQTLQQRIMSLSNDVHVGRTFSRYLFSLKHMETLAARLVQRFCMRQSSFNFIRATRPNDFDCKDTSLHLEELLGMMPNQSWIWSVGVPLFASTIFLPNYPPEAHEFYAGQCRKAIARFIKDADDQVRFVDRVKHRLKEHHQKYEDDPYVNSAINQHTETLESLWPHLSKLKSFQSCLSCLSIGPEKVFECGHAICNVCVRRLGQRSTLSRHSFLLPECKLCGRLQSSEKNTFDLVPPSAGLRVLSIDGGGVRGVIPLVHLDHIDKEMQILGSPVRDCFDYVCGTSAGGLVTIGVFLMQWTPSDCLVRFEDIAATTFKSGHDKTFSLSRKLHSLLRTFLRDHRYNLSPIERAFGTGFETAMKMFNPLRVDTKVAVTATTVGGNIPCIHSNYNGPRSDENNYQHVRADTFGHDISISDAAACTSAAPYYFKSKDVLGLDTYQDGGLTHNNPALIAAWECARIWPEKGRIFETDKCRIDHLISLGTGTSPSNRYTVGPHSPKKDRFMHRLASWASGSLDSEVLWNRFLNCIPESYRSRCLRLNLHFPGPEPALNDVDSISRLKEQTEDAICLDWRVAQAKDFIIAGAFYFELDDFSRVEGGGYQCSGNIFCRLPLNLEGRKTFYATLQDNSTTFTIRGRAVAIVDSAPHGSPPFRLMFNFVVQSMEDEKDQLDISVQGITSRPMLISGMPMSLGTLIRAQGFDAPFGCSDGRMDRPLPAIPSKRKLHGF</sequence>
<feature type="short sequence motif" description="DGA/G" evidence="7">
    <location>
        <begin position="679"/>
        <end position="681"/>
    </location>
</feature>
<dbReference type="GO" id="GO:0016042">
    <property type="term" value="P:lipid catabolic process"/>
    <property type="evidence" value="ECO:0007669"/>
    <property type="project" value="UniProtKB-UniRule"/>
</dbReference>
<dbReference type="PANTHER" id="PTHR24185:SF1">
    <property type="entry name" value="CALCIUM-INDEPENDENT PHOSPHOLIPASE A2-GAMMA"/>
    <property type="match status" value="1"/>
</dbReference>
<keyword evidence="2" id="KW-0863">Zinc-finger</keyword>
<evidence type="ECO:0000256" key="4">
    <source>
        <dbReference type="ARBA" id="ARBA00022833"/>
    </source>
</evidence>
<dbReference type="InterPro" id="IPR016035">
    <property type="entry name" value="Acyl_Trfase/lysoPLipase"/>
</dbReference>
<dbReference type="Gene3D" id="3.40.1090.10">
    <property type="entry name" value="Cytosolic phospholipase A2 catalytic domain"/>
    <property type="match status" value="1"/>
</dbReference>
<name>A0A9P6KNK4_9PLEO</name>
<evidence type="ECO:0000313" key="10">
    <source>
        <dbReference type="Proteomes" id="UP000756921"/>
    </source>
</evidence>
<feature type="short sequence motif" description="GXSXG" evidence="7">
    <location>
        <begin position="521"/>
        <end position="525"/>
    </location>
</feature>
<evidence type="ECO:0000256" key="6">
    <source>
        <dbReference type="ARBA" id="ARBA00023098"/>
    </source>
</evidence>
<keyword evidence="10" id="KW-1185">Reference proteome</keyword>
<dbReference type="PROSITE" id="PS51635">
    <property type="entry name" value="PNPLA"/>
    <property type="match status" value="1"/>
</dbReference>
<organism evidence="9 10">
    <name type="scientific">Paraphaeosphaeria minitans</name>
    <dbReference type="NCBI Taxonomy" id="565426"/>
    <lineage>
        <taxon>Eukaryota</taxon>
        <taxon>Fungi</taxon>
        <taxon>Dikarya</taxon>
        <taxon>Ascomycota</taxon>
        <taxon>Pezizomycotina</taxon>
        <taxon>Dothideomycetes</taxon>
        <taxon>Pleosporomycetidae</taxon>
        <taxon>Pleosporales</taxon>
        <taxon>Massarineae</taxon>
        <taxon>Didymosphaeriaceae</taxon>
        <taxon>Paraphaeosphaeria</taxon>
    </lineage>
</organism>
<evidence type="ECO:0000259" key="8">
    <source>
        <dbReference type="PROSITE" id="PS51635"/>
    </source>
</evidence>
<evidence type="ECO:0000256" key="2">
    <source>
        <dbReference type="ARBA" id="ARBA00022771"/>
    </source>
</evidence>
<proteinExistence type="predicted"/>
<dbReference type="Pfam" id="PF01734">
    <property type="entry name" value="Patatin"/>
    <property type="match status" value="1"/>
</dbReference>
<dbReference type="PANTHER" id="PTHR24185">
    <property type="entry name" value="CALCIUM-INDEPENDENT PHOSPHOLIPASE A2-GAMMA"/>
    <property type="match status" value="1"/>
</dbReference>
<dbReference type="InterPro" id="IPR002641">
    <property type="entry name" value="PNPLA_dom"/>
</dbReference>
<comment type="caution">
    <text evidence="9">The sequence shown here is derived from an EMBL/GenBank/DDBJ whole genome shotgun (WGS) entry which is preliminary data.</text>
</comment>
<evidence type="ECO:0000256" key="5">
    <source>
        <dbReference type="ARBA" id="ARBA00022963"/>
    </source>
</evidence>
<dbReference type="GO" id="GO:0047499">
    <property type="term" value="F:calcium-independent phospholipase A2 activity"/>
    <property type="evidence" value="ECO:0007669"/>
    <property type="project" value="TreeGrafter"/>
</dbReference>
<dbReference type="OrthoDB" id="194358at2759"/>
<accession>A0A9P6KNK4</accession>
<dbReference type="PROSITE" id="PS00518">
    <property type="entry name" value="ZF_RING_1"/>
    <property type="match status" value="1"/>
</dbReference>
<dbReference type="GO" id="GO:0046486">
    <property type="term" value="P:glycerolipid metabolic process"/>
    <property type="evidence" value="ECO:0007669"/>
    <property type="project" value="UniProtKB-ARBA"/>
</dbReference>
<dbReference type="Proteomes" id="UP000756921">
    <property type="component" value="Unassembled WGS sequence"/>
</dbReference>
<evidence type="ECO:0000256" key="3">
    <source>
        <dbReference type="ARBA" id="ARBA00022801"/>
    </source>
</evidence>
<keyword evidence="4" id="KW-0862">Zinc</keyword>
<feature type="active site" description="Nucleophile" evidence="7">
    <location>
        <position position="523"/>
    </location>
</feature>
<protein>
    <recommendedName>
        <fullName evidence="8">PNPLA domain-containing protein</fullName>
    </recommendedName>
</protein>
<evidence type="ECO:0000256" key="7">
    <source>
        <dbReference type="PROSITE-ProRule" id="PRU01161"/>
    </source>
</evidence>
<keyword evidence="5 7" id="KW-0442">Lipid degradation</keyword>